<sequence>MMTTLIDEVLSQQITNQATANRLDQAERELAEHRAASVRERNQTPLDPLRMTSNPQGTGLFGTPEIPSARSGRYAGENSQRPPPQGMTHRSLSYSGLNEINTGLQRPRSTSIQFQNGSRSQSRPISPTPLAQTRGELTELRGMMTTLIDEIRSQQIANQAIANRLDQAERELAEHRAASIRERNQTLLDPLRTTSNPQSTGLFGTPEIPSALSGRYVGENLQRPPPQGMTQRSLSYSGLDEIDTGLQYPRSTPIQFQNGLTERQGEPRTRISPPNHSIPENRTPSATRTFHQAGFNNPTEQARRHDLREEPVTPKSNRKAKATTNKRGREVEHESPNSPPPASKKRVDMISWGQNSNATDEIKNQTEGKIRFEISVAIRALENPDEVTPPPCITPYNPNTKPPSLKVSNFKRKNKMTKICELLEKPIQKQDRMQTLNRNLSGGQRH</sequence>
<feature type="compositionally biased region" description="Basic and acidic residues" evidence="2">
    <location>
        <begin position="30"/>
        <end position="42"/>
    </location>
</feature>
<reference evidence="3" key="1">
    <citation type="submission" date="2019-12" db="EMBL/GenBank/DDBJ databases">
        <title>Genome sequencing and annotation of Brassica cretica.</title>
        <authorList>
            <person name="Studholme D.J."/>
            <person name="Sarris P.F."/>
        </authorList>
    </citation>
    <scope>NUCLEOTIDE SEQUENCE</scope>
    <source>
        <strain evidence="3">PFS-001/15</strain>
        <tissue evidence="3">Leaf</tissue>
    </source>
</reference>
<comment type="caution">
    <text evidence="3">The sequence shown here is derived from an EMBL/GenBank/DDBJ whole genome shotgun (WGS) entry which is preliminary data.</text>
</comment>
<gene>
    <name evidence="3" type="ORF">F2Q68_00008707</name>
</gene>
<feature type="compositionally biased region" description="Basic residues" evidence="2">
    <location>
        <begin position="316"/>
        <end position="326"/>
    </location>
</feature>
<dbReference type="Proteomes" id="UP000712281">
    <property type="component" value="Unassembled WGS sequence"/>
</dbReference>
<feature type="region of interest" description="Disordered" evidence="2">
    <location>
        <begin position="30"/>
        <end position="133"/>
    </location>
</feature>
<evidence type="ECO:0000313" key="4">
    <source>
        <dbReference type="Proteomes" id="UP000712281"/>
    </source>
</evidence>
<feature type="region of interest" description="Disordered" evidence="2">
    <location>
        <begin position="248"/>
        <end position="346"/>
    </location>
</feature>
<feature type="compositionally biased region" description="Polar residues" evidence="2">
    <location>
        <begin position="272"/>
        <end position="300"/>
    </location>
</feature>
<dbReference type="AlphaFoldDB" id="A0A8S9L6J0"/>
<name>A0A8S9L6J0_BRACR</name>
<feature type="compositionally biased region" description="Polar residues" evidence="2">
    <location>
        <begin position="88"/>
        <end position="131"/>
    </location>
</feature>
<evidence type="ECO:0000256" key="2">
    <source>
        <dbReference type="SAM" id="MobiDB-lite"/>
    </source>
</evidence>
<organism evidence="3 4">
    <name type="scientific">Brassica cretica</name>
    <name type="common">Mustard</name>
    <dbReference type="NCBI Taxonomy" id="69181"/>
    <lineage>
        <taxon>Eukaryota</taxon>
        <taxon>Viridiplantae</taxon>
        <taxon>Streptophyta</taxon>
        <taxon>Embryophyta</taxon>
        <taxon>Tracheophyta</taxon>
        <taxon>Spermatophyta</taxon>
        <taxon>Magnoliopsida</taxon>
        <taxon>eudicotyledons</taxon>
        <taxon>Gunneridae</taxon>
        <taxon>Pentapetalae</taxon>
        <taxon>rosids</taxon>
        <taxon>malvids</taxon>
        <taxon>Brassicales</taxon>
        <taxon>Brassicaceae</taxon>
        <taxon>Brassiceae</taxon>
        <taxon>Brassica</taxon>
    </lineage>
</organism>
<dbReference type="EMBL" id="QGKW02000717">
    <property type="protein sequence ID" value="KAF2600938.1"/>
    <property type="molecule type" value="Genomic_DNA"/>
</dbReference>
<evidence type="ECO:0000256" key="1">
    <source>
        <dbReference type="SAM" id="Coils"/>
    </source>
</evidence>
<feature type="compositionally biased region" description="Basic and acidic residues" evidence="2">
    <location>
        <begin position="301"/>
        <end position="312"/>
    </location>
</feature>
<protein>
    <submittedName>
        <fullName evidence="3">Uncharacterized protein</fullName>
    </submittedName>
</protein>
<feature type="coiled-coil region" evidence="1">
    <location>
        <begin position="151"/>
        <end position="185"/>
    </location>
</feature>
<accession>A0A8S9L6J0</accession>
<evidence type="ECO:0000313" key="3">
    <source>
        <dbReference type="EMBL" id="KAF2600938.1"/>
    </source>
</evidence>
<keyword evidence="1" id="KW-0175">Coiled coil</keyword>
<proteinExistence type="predicted"/>
<feature type="compositionally biased region" description="Polar residues" evidence="2">
    <location>
        <begin position="249"/>
        <end position="261"/>
    </location>
</feature>